<accession>A0ABU1SXI6</accession>
<proteinExistence type="predicted"/>
<gene>
    <name evidence="1" type="ORF">J2W52_005327</name>
</gene>
<reference evidence="1 2" key="1">
    <citation type="submission" date="2023-07" db="EMBL/GenBank/DDBJ databases">
        <title>Sorghum-associated microbial communities from plants grown in Nebraska, USA.</title>
        <authorList>
            <person name="Schachtman D."/>
        </authorList>
    </citation>
    <scope>NUCLEOTIDE SEQUENCE [LARGE SCALE GENOMIC DNA]</scope>
    <source>
        <strain evidence="1 2">3199</strain>
    </source>
</reference>
<organism evidence="1 2">
    <name type="scientific">Rhizobium miluonense</name>
    <dbReference type="NCBI Taxonomy" id="411945"/>
    <lineage>
        <taxon>Bacteria</taxon>
        <taxon>Pseudomonadati</taxon>
        <taxon>Pseudomonadota</taxon>
        <taxon>Alphaproteobacteria</taxon>
        <taxon>Hyphomicrobiales</taxon>
        <taxon>Rhizobiaceae</taxon>
        <taxon>Rhizobium/Agrobacterium group</taxon>
        <taxon>Rhizobium</taxon>
    </lineage>
</organism>
<name>A0ABU1SXI6_9HYPH</name>
<comment type="caution">
    <text evidence="1">The sequence shown here is derived from an EMBL/GenBank/DDBJ whole genome shotgun (WGS) entry which is preliminary data.</text>
</comment>
<protein>
    <submittedName>
        <fullName evidence="1">Uncharacterized protein</fullName>
    </submittedName>
</protein>
<dbReference type="EMBL" id="JAVDUP010000009">
    <property type="protein sequence ID" value="MDR6903694.1"/>
    <property type="molecule type" value="Genomic_DNA"/>
</dbReference>
<sequence>MEDDVFEMDRLAVDPRRRAGVGEVRALEPSFTDRRTASHLVESGSEQELCEIVRGFYQPKTATADLMVMPPL</sequence>
<dbReference type="RefSeq" id="WP_310235245.1">
    <property type="nucleotide sequence ID" value="NZ_JAVDUP010000009.1"/>
</dbReference>
<dbReference type="Proteomes" id="UP001250791">
    <property type="component" value="Unassembled WGS sequence"/>
</dbReference>
<evidence type="ECO:0000313" key="1">
    <source>
        <dbReference type="EMBL" id="MDR6903694.1"/>
    </source>
</evidence>
<evidence type="ECO:0000313" key="2">
    <source>
        <dbReference type="Proteomes" id="UP001250791"/>
    </source>
</evidence>
<keyword evidence="2" id="KW-1185">Reference proteome</keyword>